<sequence>MGFKQIYRERKLRQELAKIQRSPVVHNIDDIKKVGVIWQPSQKEAVSYLRNYFNKNHIIFRTYCVFDNLSNPNVANNTLTVNDLNWWGIPKPEKTKDFLQMHFDVLLNIALEQNFVLDYITAISHADLKVGWSPKETNYFDLNINIGENQDSMFLAKQQIFYLAQLNKNTSK</sequence>
<keyword evidence="2" id="KW-1185">Reference proteome</keyword>
<dbReference type="RefSeq" id="WP_119440002.1">
    <property type="nucleotide sequence ID" value="NZ_QWGR01000019.1"/>
</dbReference>
<organism evidence="1 2">
    <name type="scientific">Maribellus luteus</name>
    <dbReference type="NCBI Taxonomy" id="2305463"/>
    <lineage>
        <taxon>Bacteria</taxon>
        <taxon>Pseudomonadati</taxon>
        <taxon>Bacteroidota</taxon>
        <taxon>Bacteroidia</taxon>
        <taxon>Marinilabiliales</taxon>
        <taxon>Prolixibacteraceae</taxon>
        <taxon>Maribellus</taxon>
    </lineage>
</organism>
<dbReference type="Proteomes" id="UP000265926">
    <property type="component" value="Unassembled WGS sequence"/>
</dbReference>
<dbReference type="EMBL" id="QWGR01000019">
    <property type="protein sequence ID" value="RIJ45828.1"/>
    <property type="molecule type" value="Genomic_DNA"/>
</dbReference>
<dbReference type="InterPro" id="IPR054207">
    <property type="entry name" value="DUF6913"/>
</dbReference>
<evidence type="ECO:0000313" key="2">
    <source>
        <dbReference type="Proteomes" id="UP000265926"/>
    </source>
</evidence>
<reference evidence="1 2" key="1">
    <citation type="submission" date="2018-08" db="EMBL/GenBank/DDBJ databases">
        <title>Pallidiluteibacterium maritimus gen. nov., sp. nov., isolated from coastal sediment.</title>
        <authorList>
            <person name="Zhou L.Y."/>
        </authorList>
    </citation>
    <scope>NUCLEOTIDE SEQUENCE [LARGE SCALE GENOMIC DNA]</scope>
    <source>
        <strain evidence="1 2">XSD2</strain>
    </source>
</reference>
<accession>A0A399SR25</accession>
<dbReference type="AlphaFoldDB" id="A0A399SR25"/>
<evidence type="ECO:0000313" key="1">
    <source>
        <dbReference type="EMBL" id="RIJ45828.1"/>
    </source>
</evidence>
<proteinExistence type="predicted"/>
<protein>
    <submittedName>
        <fullName evidence="1">Uncharacterized protein</fullName>
    </submittedName>
</protein>
<dbReference type="Pfam" id="PF21857">
    <property type="entry name" value="DUF6913"/>
    <property type="match status" value="1"/>
</dbReference>
<comment type="caution">
    <text evidence="1">The sequence shown here is derived from an EMBL/GenBank/DDBJ whole genome shotgun (WGS) entry which is preliminary data.</text>
</comment>
<gene>
    <name evidence="1" type="ORF">D1614_21205</name>
</gene>
<name>A0A399SR25_9BACT</name>
<dbReference type="OrthoDB" id="1120923at2"/>